<dbReference type="AlphaFoldDB" id="A0A5E4D0Y5"/>
<evidence type="ECO:0000256" key="1">
    <source>
        <dbReference type="SAM" id="MobiDB-lite"/>
    </source>
</evidence>
<sequence length="50" mass="5269">MRGARGLRRAQPLRAQDEGAPEMDSRRQPAAGRRARGPGGRAAAASGRTL</sequence>
<dbReference type="EMBL" id="CABDUW010002703">
    <property type="protein sequence ID" value="VTJ87763.1"/>
    <property type="molecule type" value="Genomic_DNA"/>
</dbReference>
<keyword evidence="4" id="KW-1185">Reference proteome</keyword>
<evidence type="ECO:0000313" key="4">
    <source>
        <dbReference type="Proteomes" id="UP000335636"/>
    </source>
</evidence>
<reference evidence="2" key="2">
    <citation type="submission" date="2020-08" db="EMBL/GenBank/DDBJ databases">
        <authorList>
            <person name="Shumante A."/>
            <person name="Zimin A.V."/>
            <person name="Puiu D."/>
            <person name="Salzberg S.L."/>
        </authorList>
    </citation>
    <scope>NUCLEOTIDE SEQUENCE</scope>
    <source>
        <strain evidence="2">WC2-LM</strain>
        <tissue evidence="2">Liver</tissue>
    </source>
</reference>
<dbReference type="Proteomes" id="UP000662637">
    <property type="component" value="Unassembled WGS sequence"/>
</dbReference>
<protein>
    <submittedName>
        <fullName evidence="3">Uncharacterized protein</fullName>
    </submittedName>
</protein>
<evidence type="ECO:0000313" key="2">
    <source>
        <dbReference type="EMBL" id="KAF7469084.1"/>
    </source>
</evidence>
<reference evidence="3 4" key="1">
    <citation type="submission" date="2019-04" db="EMBL/GenBank/DDBJ databases">
        <authorList>
            <person name="Alioto T."/>
            <person name="Alioto T."/>
        </authorList>
    </citation>
    <scope>NUCLEOTIDE SEQUENCE [LARGE SCALE GENOMIC DNA]</scope>
</reference>
<accession>A0A5E4D0Y5</accession>
<proteinExistence type="predicted"/>
<organism evidence="3 4">
    <name type="scientific">Marmota monax</name>
    <name type="common">Woodchuck</name>
    <dbReference type="NCBI Taxonomy" id="9995"/>
    <lineage>
        <taxon>Eukaryota</taxon>
        <taxon>Metazoa</taxon>
        <taxon>Chordata</taxon>
        <taxon>Craniata</taxon>
        <taxon>Vertebrata</taxon>
        <taxon>Euteleostomi</taxon>
        <taxon>Mammalia</taxon>
        <taxon>Eutheria</taxon>
        <taxon>Euarchontoglires</taxon>
        <taxon>Glires</taxon>
        <taxon>Rodentia</taxon>
        <taxon>Sciuromorpha</taxon>
        <taxon>Sciuridae</taxon>
        <taxon>Xerinae</taxon>
        <taxon>Marmotini</taxon>
        <taxon>Marmota</taxon>
    </lineage>
</organism>
<evidence type="ECO:0000313" key="3">
    <source>
        <dbReference type="EMBL" id="VTJ87763.1"/>
    </source>
</evidence>
<dbReference type="EMBL" id="WJEC01007682">
    <property type="protein sequence ID" value="KAF7469084.1"/>
    <property type="molecule type" value="Genomic_DNA"/>
</dbReference>
<dbReference type="Proteomes" id="UP000335636">
    <property type="component" value="Unassembled WGS sequence"/>
</dbReference>
<gene>
    <name evidence="2" type="ORF">GHT09_019659</name>
    <name evidence="3" type="ORF">MONAX_5E045653</name>
</gene>
<feature type="compositionally biased region" description="Low complexity" evidence="1">
    <location>
        <begin position="41"/>
        <end position="50"/>
    </location>
</feature>
<name>A0A5E4D0Y5_MARMO</name>
<feature type="region of interest" description="Disordered" evidence="1">
    <location>
        <begin position="1"/>
        <end position="50"/>
    </location>
</feature>